<feature type="region of interest" description="Disordered" evidence="1">
    <location>
        <begin position="1"/>
        <end position="83"/>
    </location>
</feature>
<evidence type="ECO:0000256" key="1">
    <source>
        <dbReference type="SAM" id="MobiDB-lite"/>
    </source>
</evidence>
<reference evidence="2" key="1">
    <citation type="submission" date="2019-09" db="EMBL/GenBank/DDBJ databases">
        <title>Draft genome information of white flower Hibiscus syriacus.</title>
        <authorList>
            <person name="Kim Y.-M."/>
        </authorList>
    </citation>
    <scope>NUCLEOTIDE SEQUENCE [LARGE SCALE GENOMIC DNA]</scope>
    <source>
        <strain evidence="2">YM2019G1</strain>
    </source>
</reference>
<accession>A0A6A2ZJ51</accession>
<protein>
    <submittedName>
        <fullName evidence="2">NHL domain-containing protein isoform 2</fullName>
    </submittedName>
</protein>
<dbReference type="EMBL" id="VEPZ02001142">
    <property type="protein sequence ID" value="KAE8691981.1"/>
    <property type="molecule type" value="Genomic_DNA"/>
</dbReference>
<comment type="caution">
    <text evidence="2">The sequence shown here is derived from an EMBL/GenBank/DDBJ whole genome shotgun (WGS) entry which is preliminary data.</text>
</comment>
<dbReference type="AlphaFoldDB" id="A0A6A2ZJ51"/>
<feature type="region of interest" description="Disordered" evidence="1">
    <location>
        <begin position="288"/>
        <end position="314"/>
    </location>
</feature>
<organism evidence="2 3">
    <name type="scientific">Hibiscus syriacus</name>
    <name type="common">Rose of Sharon</name>
    <dbReference type="NCBI Taxonomy" id="106335"/>
    <lineage>
        <taxon>Eukaryota</taxon>
        <taxon>Viridiplantae</taxon>
        <taxon>Streptophyta</taxon>
        <taxon>Embryophyta</taxon>
        <taxon>Tracheophyta</taxon>
        <taxon>Spermatophyta</taxon>
        <taxon>Magnoliopsida</taxon>
        <taxon>eudicotyledons</taxon>
        <taxon>Gunneridae</taxon>
        <taxon>Pentapetalae</taxon>
        <taxon>rosids</taxon>
        <taxon>malvids</taxon>
        <taxon>Malvales</taxon>
        <taxon>Malvaceae</taxon>
        <taxon>Malvoideae</taxon>
        <taxon>Hibiscus</taxon>
    </lineage>
</organism>
<dbReference type="PANTHER" id="PTHR13833:SF57">
    <property type="entry name" value="NHL REPEAT PROTEIN"/>
    <property type="match status" value="1"/>
</dbReference>
<feature type="compositionally biased region" description="Polar residues" evidence="1">
    <location>
        <begin position="303"/>
        <end position="312"/>
    </location>
</feature>
<evidence type="ECO:0000313" key="3">
    <source>
        <dbReference type="Proteomes" id="UP000436088"/>
    </source>
</evidence>
<evidence type="ECO:0000313" key="2">
    <source>
        <dbReference type="EMBL" id="KAE8691981.1"/>
    </source>
</evidence>
<keyword evidence="3" id="KW-1185">Reference proteome</keyword>
<sequence>MVTVNGRVGSVGSGQSGRVGSDRSNRFRPVKSVRTGQRLKTGQTGFQPSTLPAALDFNSAESLTAPPPHAPPSTSNKVDTDGLETTQGTRWCRRCRKRSNDRRICSTLDDEHNGGFKTTIGIWTASESELETAYEKGKLGAFCCSLLVIDRGNRAIREIQLHFDDCAYQYGNGFPLRIAVLVAAGFLGYMLALMQHRVGTIVSTQNHQDSVKVNAALSCPSQKPLKSVRPPLILTKDEQKKQEGFLGSLGKSSTSNNWSTQCPGLHKRAIHHQLRQSRAFYSGWDDDMEQQQKPQHLHHRHQPSTPRTCYQQKNDEKTNEIVFGAVQDKDGKREAVVVRPIDYDHHDFRFRSNLGYNYGY</sequence>
<name>A0A6A2ZJ51_HIBSY</name>
<gene>
    <name evidence="2" type="ORF">F3Y22_tig00110864pilonHSYRG00306</name>
</gene>
<proteinExistence type="predicted"/>
<dbReference type="Proteomes" id="UP000436088">
    <property type="component" value="Unassembled WGS sequence"/>
</dbReference>
<dbReference type="PANTHER" id="PTHR13833">
    <property type="match status" value="1"/>
</dbReference>
<feature type="compositionally biased region" description="Polar residues" evidence="1">
    <location>
        <begin position="34"/>
        <end position="50"/>
    </location>
</feature>